<dbReference type="AlphaFoldDB" id="A0A6A5BUX6"/>
<gene>
    <name evidence="3" type="ORF">FDP41_002312</name>
</gene>
<dbReference type="OrthoDB" id="429932at2759"/>
<dbReference type="Proteomes" id="UP000444721">
    <property type="component" value="Unassembled WGS sequence"/>
</dbReference>
<dbReference type="OMA" id="CIFIENE"/>
<dbReference type="InterPro" id="IPR037198">
    <property type="entry name" value="MutL_C_sf"/>
</dbReference>
<dbReference type="GO" id="GO:0016887">
    <property type="term" value="F:ATP hydrolysis activity"/>
    <property type="evidence" value="ECO:0007669"/>
    <property type="project" value="InterPro"/>
</dbReference>
<dbReference type="PANTHER" id="PTHR10073:SF47">
    <property type="entry name" value="DNA MISMATCH REPAIR PROTEIN MLH3"/>
    <property type="match status" value="1"/>
</dbReference>
<dbReference type="SUPFAM" id="SSF55874">
    <property type="entry name" value="ATPase domain of HSP90 chaperone/DNA topoisomerase II/histidine kinase"/>
    <property type="match status" value="1"/>
</dbReference>
<dbReference type="GO" id="GO:0006298">
    <property type="term" value="P:mismatch repair"/>
    <property type="evidence" value="ECO:0007669"/>
    <property type="project" value="InterPro"/>
</dbReference>
<evidence type="ECO:0000313" key="3">
    <source>
        <dbReference type="EMBL" id="KAF0978492.1"/>
    </source>
</evidence>
<dbReference type="PANTHER" id="PTHR10073">
    <property type="entry name" value="DNA MISMATCH REPAIR PROTEIN MLH, PMS, MUTL"/>
    <property type="match status" value="1"/>
</dbReference>
<evidence type="ECO:0000259" key="2">
    <source>
        <dbReference type="SMART" id="SM00853"/>
    </source>
</evidence>
<sequence length="566" mass="64005">MIKKLSLEQEHLIRSGVQCSSVKEIVMRLIENSLEAKATDISVTLKTQPEFMLEVRDNGEGILFADMKHIGDSRYRPNFPKAFKKVFTDSKSSGLQDYTTWNHGNSGTIVSCSNVFYNFPVRRKALAHDPSHTITEVIESVKQRSFTSLHTSFCVVVNDQIVANTKISLVSANSNPGQALLERFEHFHGKRRNAVILSGNVFDQVTISGFSAPSHSRCIQYAFVNNMALEVEKLVKAEEFCLDFVLISESAASLDISLIYQSLRNALFYCKVGPISEKALSEKLIDMENEEKEFKPTKLGLFDKLYGCANKQAIPNNNPKKAIRELIEQAKNVNRGNVVGSNTSCKENLRLAKLKYTKNEDSAFRFNKEHLSRMKVIKQIENKFITAQLQVGDSTLIVAIDQHAADERVRLENFEKVMLDPIQKRPGPNICSVQYSQIIFIDPDKVQGLISNFQRKLETWFWKVEISTLPIQSNKVPLSIKTAPCIFIENEAITLNHEVMMEFLSELEHDSSSWCPKRVREIMNSKACRGAVMFGDPLSNEECSLLIHKLSQCTLPFQCAHGRPSK</sequence>
<organism evidence="3 4">
    <name type="scientific">Naegleria fowleri</name>
    <name type="common">Brain eating amoeba</name>
    <dbReference type="NCBI Taxonomy" id="5763"/>
    <lineage>
        <taxon>Eukaryota</taxon>
        <taxon>Discoba</taxon>
        <taxon>Heterolobosea</taxon>
        <taxon>Tetramitia</taxon>
        <taxon>Eutetramitia</taxon>
        <taxon>Vahlkampfiidae</taxon>
        <taxon>Naegleria</taxon>
    </lineage>
</organism>
<feature type="domain" description="MutL C-terminal dimerisation" evidence="2">
    <location>
        <begin position="376"/>
        <end position="538"/>
    </location>
</feature>
<dbReference type="InterPro" id="IPR014790">
    <property type="entry name" value="MutL_C"/>
</dbReference>
<protein>
    <recommendedName>
        <fullName evidence="2">MutL C-terminal dimerisation domain-containing protein</fullName>
    </recommendedName>
</protein>
<dbReference type="Gene3D" id="3.30.565.10">
    <property type="entry name" value="Histidine kinase-like ATPase, C-terminal domain"/>
    <property type="match status" value="2"/>
</dbReference>
<dbReference type="SUPFAM" id="SSF118116">
    <property type="entry name" value="DNA mismatch repair protein MutL"/>
    <property type="match status" value="1"/>
</dbReference>
<accession>A0A6A5BUX6</accession>
<evidence type="ECO:0000256" key="1">
    <source>
        <dbReference type="ARBA" id="ARBA00006082"/>
    </source>
</evidence>
<dbReference type="Gene3D" id="3.30.1540.20">
    <property type="entry name" value="MutL, C-terminal domain, dimerisation subdomain"/>
    <property type="match status" value="1"/>
</dbReference>
<dbReference type="GO" id="GO:0140664">
    <property type="term" value="F:ATP-dependent DNA damage sensor activity"/>
    <property type="evidence" value="ECO:0007669"/>
    <property type="project" value="InterPro"/>
</dbReference>
<dbReference type="EMBL" id="VFQX01000029">
    <property type="protein sequence ID" value="KAF0978492.1"/>
    <property type="molecule type" value="Genomic_DNA"/>
</dbReference>
<proteinExistence type="inferred from homology"/>
<dbReference type="SMART" id="SM00853">
    <property type="entry name" value="MutL_C"/>
    <property type="match status" value="1"/>
</dbReference>
<evidence type="ECO:0000313" key="4">
    <source>
        <dbReference type="Proteomes" id="UP000444721"/>
    </source>
</evidence>
<dbReference type="InterPro" id="IPR042120">
    <property type="entry name" value="MutL_C_dimsub"/>
</dbReference>
<dbReference type="VEuPathDB" id="AmoebaDB:FDP41_002312"/>
<name>A0A6A5BUX6_NAEFO</name>
<comment type="caution">
    <text evidence="3">The sequence shown here is derived from an EMBL/GenBank/DDBJ whole genome shotgun (WGS) entry which is preliminary data.</text>
</comment>
<dbReference type="InterPro" id="IPR038973">
    <property type="entry name" value="MutL/Mlh/Pms-like"/>
</dbReference>
<dbReference type="InterPro" id="IPR036890">
    <property type="entry name" value="HATPase_C_sf"/>
</dbReference>
<keyword evidence="4" id="KW-1185">Reference proteome</keyword>
<comment type="similarity">
    <text evidence="1">Belongs to the DNA mismatch repair MutL/HexB family.</text>
</comment>
<dbReference type="VEuPathDB" id="AmoebaDB:NfTy_042610"/>
<dbReference type="GeneID" id="68109530"/>
<dbReference type="GO" id="GO:0005524">
    <property type="term" value="F:ATP binding"/>
    <property type="evidence" value="ECO:0007669"/>
    <property type="project" value="InterPro"/>
</dbReference>
<dbReference type="GO" id="GO:0032300">
    <property type="term" value="C:mismatch repair complex"/>
    <property type="evidence" value="ECO:0007669"/>
    <property type="project" value="InterPro"/>
</dbReference>
<reference evidence="3 4" key="1">
    <citation type="journal article" date="2019" name="Sci. Rep.">
        <title>Nanopore sequencing improves the draft genome of the human pathogenic amoeba Naegleria fowleri.</title>
        <authorList>
            <person name="Liechti N."/>
            <person name="Schurch N."/>
            <person name="Bruggmann R."/>
            <person name="Wittwer M."/>
        </authorList>
    </citation>
    <scope>NUCLEOTIDE SEQUENCE [LARGE SCALE GENOMIC DNA]</scope>
    <source>
        <strain evidence="3 4">ATCC 30894</strain>
    </source>
</reference>
<dbReference type="Pfam" id="PF13589">
    <property type="entry name" value="HATPase_c_3"/>
    <property type="match status" value="1"/>
</dbReference>
<dbReference type="RefSeq" id="XP_044563205.1">
    <property type="nucleotide sequence ID" value="XM_044705493.1"/>
</dbReference>